<accession>A0A7X5HUJ8</accession>
<protein>
    <submittedName>
        <fullName evidence="1">XRE family transcriptional regulator</fullName>
    </submittedName>
</protein>
<organism evidence="1 2">
    <name type="scientific">Anaerotalea alkaliphila</name>
    <dbReference type="NCBI Taxonomy" id="2662126"/>
    <lineage>
        <taxon>Bacteria</taxon>
        <taxon>Bacillati</taxon>
        <taxon>Bacillota</taxon>
        <taxon>Clostridia</taxon>
        <taxon>Eubacteriales</taxon>
        <taxon>Anaerotalea</taxon>
    </lineage>
</organism>
<evidence type="ECO:0000313" key="2">
    <source>
        <dbReference type="Proteomes" id="UP000461585"/>
    </source>
</evidence>
<dbReference type="RefSeq" id="WP_162369653.1">
    <property type="nucleotide sequence ID" value="NZ_JAAEEH010000007.1"/>
</dbReference>
<sequence>MTKEEEKKTPGFLPCKTERLLGELKESASIFSYITRNEPVLEALPLTEYLEFLGDWKKLKKSQAIRLSGLNRNYAYQIYSGLKHPSRDKLVLLSFGYSLDLEETQKLLAVGGFCLLSPRSKRDSVVIFVKHKGMSLDRLDTLLDQLDLAPFV</sequence>
<proteinExistence type="predicted"/>
<gene>
    <name evidence="1" type="ORF">GXN74_04085</name>
</gene>
<evidence type="ECO:0000313" key="1">
    <source>
        <dbReference type="EMBL" id="NDL66927.1"/>
    </source>
</evidence>
<dbReference type="AlphaFoldDB" id="A0A7X5HUJ8"/>
<comment type="caution">
    <text evidence="1">The sequence shown here is derived from an EMBL/GenBank/DDBJ whole genome shotgun (WGS) entry which is preliminary data.</text>
</comment>
<reference evidence="1 2" key="1">
    <citation type="submission" date="2020-01" db="EMBL/GenBank/DDBJ databases">
        <title>Anaeroalcalibacter tamaniensis gen. nov., sp. nov., moderately halophilic strictly anaerobic fermenter bacterium from mud volcano of Taman peninsula.</title>
        <authorList>
            <person name="Frolova A."/>
            <person name="Merkel A.Y."/>
            <person name="Slobodkin A.I."/>
        </authorList>
    </citation>
    <scope>NUCLEOTIDE SEQUENCE [LARGE SCALE GENOMIC DNA]</scope>
    <source>
        <strain evidence="1 2">F-3ap</strain>
    </source>
</reference>
<dbReference type="Proteomes" id="UP000461585">
    <property type="component" value="Unassembled WGS sequence"/>
</dbReference>
<keyword evidence="2" id="KW-1185">Reference proteome</keyword>
<dbReference type="EMBL" id="JAAEEH010000007">
    <property type="protein sequence ID" value="NDL66927.1"/>
    <property type="molecule type" value="Genomic_DNA"/>
</dbReference>
<name>A0A7X5HUJ8_9FIRM</name>